<keyword evidence="2" id="KW-1185">Reference proteome</keyword>
<organism evidence="1 2">
    <name type="scientific">Geodermatophilus poikilotrophus</name>
    <dbReference type="NCBI Taxonomy" id="1333667"/>
    <lineage>
        <taxon>Bacteria</taxon>
        <taxon>Bacillati</taxon>
        <taxon>Actinomycetota</taxon>
        <taxon>Actinomycetes</taxon>
        <taxon>Geodermatophilales</taxon>
        <taxon>Geodermatophilaceae</taxon>
        <taxon>Geodermatophilus</taxon>
    </lineage>
</organism>
<dbReference type="Pfam" id="PF06245">
    <property type="entry name" value="DUF1015"/>
    <property type="match status" value="1"/>
</dbReference>
<dbReference type="PANTHER" id="PTHR36454">
    <property type="entry name" value="LMO2823 PROTEIN"/>
    <property type="match status" value="1"/>
</dbReference>
<reference evidence="2" key="1">
    <citation type="submission" date="2016-10" db="EMBL/GenBank/DDBJ databases">
        <authorList>
            <person name="Varghese N."/>
            <person name="Submissions S."/>
        </authorList>
    </citation>
    <scope>NUCLEOTIDE SEQUENCE [LARGE SCALE GENOMIC DNA]</scope>
    <source>
        <strain evidence="2">DSM 44209</strain>
    </source>
</reference>
<dbReference type="InterPro" id="IPR008323">
    <property type="entry name" value="UCP033563"/>
</dbReference>
<sequence>MRSSWDSPYPEAATGLQVRPFRALTYRRRDPGHLARVSSPAYDLVTPEGRDRLAAADPHNVVRLILPGVASGADGPGGDGLGRSVAEAAVTLRNWEQAGVLERDAEPALWVYALSPADGAPDTVGWLAAVELPPAGSRAVLPHEDTFPGAVEGRRALLEATATDLEPIVLAHDPHPGLPALTVAAQEGPPTLEVTDADGVRHALWRVSDPALTGLVTAALADTGAVIADGHHRFAAARAHGAQAILALVTPMGPGGLRVHPIHRVVPDLSLGEALAAASAGFRATELRVGAGGPAEAVERWISVPGEVGLLVSDGSRVVRLDSPSADVLDAVPAEAPEAWRGLDVVLVHHGLVHRLWGRADDDGAVLIAHGLDEALAGARSRHGVAVLLRAPSPADVAAVARANARMPRKSTLFVPKPRTGLVLRPHGD</sequence>
<dbReference type="AlphaFoldDB" id="A0A1H9YB41"/>
<accession>A0A1H9YB41</accession>
<evidence type="ECO:0000313" key="2">
    <source>
        <dbReference type="Proteomes" id="UP000198507"/>
    </source>
</evidence>
<dbReference type="PANTHER" id="PTHR36454:SF1">
    <property type="entry name" value="DUF1015 DOMAIN-CONTAINING PROTEIN"/>
    <property type="match status" value="1"/>
</dbReference>
<proteinExistence type="predicted"/>
<dbReference type="EMBL" id="FOIE01000001">
    <property type="protein sequence ID" value="SES66184.1"/>
    <property type="molecule type" value="Genomic_DNA"/>
</dbReference>
<evidence type="ECO:0000313" key="1">
    <source>
        <dbReference type="EMBL" id="SES66184.1"/>
    </source>
</evidence>
<dbReference type="OrthoDB" id="9781616at2"/>
<protein>
    <submittedName>
        <fullName evidence="1">Uncharacterized conserved protein, DUF1015 family</fullName>
    </submittedName>
</protein>
<name>A0A1H9YB41_9ACTN</name>
<dbReference type="Proteomes" id="UP000198507">
    <property type="component" value="Unassembled WGS sequence"/>
</dbReference>
<gene>
    <name evidence="1" type="ORF">SAMN04488546_0005</name>
</gene>